<dbReference type="KEGG" id="pmf:P9303_08001"/>
<dbReference type="HOGENOM" id="CLU_3357758_0_0_3"/>
<proteinExistence type="predicted"/>
<evidence type="ECO:0000313" key="2">
    <source>
        <dbReference type="EMBL" id="ABM77551.1"/>
    </source>
</evidence>
<dbReference type="Proteomes" id="UP000002274">
    <property type="component" value="Chromosome"/>
</dbReference>
<dbReference type="EMBL" id="CP000554">
    <property type="protein sequence ID" value="ABM77551.1"/>
    <property type="molecule type" value="Genomic_DNA"/>
</dbReference>
<evidence type="ECO:0000256" key="1">
    <source>
        <dbReference type="SAM" id="MobiDB-lite"/>
    </source>
</evidence>
<organism evidence="2 3">
    <name type="scientific">Prochlorococcus marinus (strain MIT 9303)</name>
    <dbReference type="NCBI Taxonomy" id="59922"/>
    <lineage>
        <taxon>Bacteria</taxon>
        <taxon>Bacillati</taxon>
        <taxon>Cyanobacteriota</taxon>
        <taxon>Cyanophyceae</taxon>
        <taxon>Synechococcales</taxon>
        <taxon>Prochlorococcaceae</taxon>
        <taxon>Prochlorococcus</taxon>
    </lineage>
</organism>
<protein>
    <submittedName>
        <fullName evidence="2">Uncharacterized protein</fullName>
    </submittedName>
</protein>
<reference evidence="2 3" key="1">
    <citation type="journal article" date="2007" name="PLoS Genet.">
        <title>Patterns and implications of gene gain and loss in the evolution of Prochlorococcus.</title>
        <authorList>
            <person name="Kettler G.C."/>
            <person name="Martiny A.C."/>
            <person name="Huang K."/>
            <person name="Zucker J."/>
            <person name="Coleman M.L."/>
            <person name="Rodrigue S."/>
            <person name="Chen F."/>
            <person name="Lapidus A."/>
            <person name="Ferriera S."/>
            <person name="Johnson J."/>
            <person name="Steglich C."/>
            <person name="Church G.M."/>
            <person name="Richardson P."/>
            <person name="Chisholm S.W."/>
        </authorList>
    </citation>
    <scope>NUCLEOTIDE SEQUENCE [LARGE SCALE GENOMIC DNA]</scope>
    <source>
        <strain evidence="2 3">MIT 9303</strain>
    </source>
</reference>
<dbReference type="AlphaFoldDB" id="A2C7U1"/>
<accession>A2C7U1</accession>
<feature type="region of interest" description="Disordered" evidence="1">
    <location>
        <begin position="15"/>
        <end position="38"/>
    </location>
</feature>
<gene>
    <name evidence="2" type="ordered locus">P9303_08001</name>
</gene>
<dbReference type="STRING" id="59922.P9303_08001"/>
<evidence type="ECO:0000313" key="3">
    <source>
        <dbReference type="Proteomes" id="UP000002274"/>
    </source>
</evidence>
<name>A2C7U1_PROM3</name>
<sequence length="38" mass="4428">MVSFWLDDSQEARVRDQARTAGKKRTAAINPKNRFSYI</sequence>